<dbReference type="KEGG" id="cvn:111117303"/>
<organism evidence="5 6">
    <name type="scientific">Crassostrea virginica</name>
    <name type="common">Eastern oyster</name>
    <dbReference type="NCBI Taxonomy" id="6565"/>
    <lineage>
        <taxon>Eukaryota</taxon>
        <taxon>Metazoa</taxon>
        <taxon>Spiralia</taxon>
        <taxon>Lophotrochozoa</taxon>
        <taxon>Mollusca</taxon>
        <taxon>Bivalvia</taxon>
        <taxon>Autobranchia</taxon>
        <taxon>Pteriomorphia</taxon>
        <taxon>Ostreida</taxon>
        <taxon>Ostreoidea</taxon>
        <taxon>Ostreidae</taxon>
        <taxon>Crassostrea</taxon>
    </lineage>
</organism>
<reference evidence="6" key="1">
    <citation type="submission" date="2025-08" db="UniProtKB">
        <authorList>
            <consortium name="RefSeq"/>
        </authorList>
    </citation>
    <scope>IDENTIFICATION</scope>
    <source>
        <tissue evidence="6">Whole sample</tissue>
    </source>
</reference>
<dbReference type="OrthoDB" id="417891at2759"/>
<dbReference type="GO" id="GO:0032787">
    <property type="term" value="P:monocarboxylic acid metabolic process"/>
    <property type="evidence" value="ECO:0007669"/>
    <property type="project" value="UniProtKB-ARBA"/>
</dbReference>
<dbReference type="GO" id="GO:0004316">
    <property type="term" value="F:3-oxoacyl-[acyl-carrier-protein] reductase (NADPH) activity"/>
    <property type="evidence" value="ECO:0007669"/>
    <property type="project" value="UniProtKB-EC"/>
</dbReference>
<evidence type="ECO:0000256" key="1">
    <source>
        <dbReference type="ARBA" id="ARBA00006484"/>
    </source>
</evidence>
<dbReference type="Pfam" id="PF13561">
    <property type="entry name" value="adh_short_C2"/>
    <property type="match status" value="1"/>
</dbReference>
<dbReference type="PRINTS" id="PR00081">
    <property type="entry name" value="GDHRDH"/>
</dbReference>
<dbReference type="SUPFAM" id="SSF51735">
    <property type="entry name" value="NAD(P)-binding Rossmann-fold domains"/>
    <property type="match status" value="1"/>
</dbReference>
<dbReference type="GeneID" id="111117303"/>
<dbReference type="PROSITE" id="PS00061">
    <property type="entry name" value="ADH_SHORT"/>
    <property type="match status" value="1"/>
</dbReference>
<dbReference type="AlphaFoldDB" id="A0A8B8C8K1"/>
<dbReference type="InterPro" id="IPR002347">
    <property type="entry name" value="SDR_fam"/>
</dbReference>
<dbReference type="FunFam" id="3.40.50.720:FF:000084">
    <property type="entry name" value="Short-chain dehydrogenase reductase"/>
    <property type="match status" value="1"/>
</dbReference>
<name>A0A8B8C8K1_CRAVI</name>
<comment type="catalytic activity">
    <reaction evidence="4">
        <text>a (3R)-hydroxyacyl-[ACP] + NADP(+) = a 3-oxoacyl-[ACP] + NADPH + H(+)</text>
        <dbReference type="Rhea" id="RHEA:17397"/>
        <dbReference type="Rhea" id="RHEA-COMP:9916"/>
        <dbReference type="Rhea" id="RHEA-COMP:9945"/>
        <dbReference type="ChEBI" id="CHEBI:15378"/>
        <dbReference type="ChEBI" id="CHEBI:57783"/>
        <dbReference type="ChEBI" id="CHEBI:58349"/>
        <dbReference type="ChEBI" id="CHEBI:78776"/>
        <dbReference type="ChEBI" id="CHEBI:78827"/>
        <dbReference type="EC" id="1.1.1.100"/>
    </reaction>
</comment>
<dbReference type="PANTHER" id="PTHR42879">
    <property type="entry name" value="3-OXOACYL-(ACYL-CARRIER-PROTEIN) REDUCTASE"/>
    <property type="match status" value="1"/>
</dbReference>
<protein>
    <recommendedName>
        <fullName evidence="2">3-oxoacyl-[acyl-carrier-protein] reductase</fullName>
        <ecNumber evidence="2">1.1.1.100</ecNumber>
    </recommendedName>
</protein>
<dbReference type="EC" id="1.1.1.100" evidence="2"/>
<gene>
    <name evidence="6" type="primary">LOC111117303</name>
</gene>
<evidence type="ECO:0000256" key="3">
    <source>
        <dbReference type="ARBA" id="ARBA00023002"/>
    </source>
</evidence>
<comment type="similarity">
    <text evidence="1">Belongs to the short-chain dehydrogenases/reductases (SDR) family.</text>
</comment>
<dbReference type="PRINTS" id="PR00080">
    <property type="entry name" value="SDRFAMILY"/>
</dbReference>
<dbReference type="Gene3D" id="3.40.50.720">
    <property type="entry name" value="NAD(P)-binding Rossmann-like Domain"/>
    <property type="match status" value="1"/>
</dbReference>
<sequence>MNKNSLRRDFDSKPSKSRMISAMSLEGKTAVVTGFGGGLGSAIAVSLAQAGCAIVGTDWSRSETVQENMNKVKEIGQKEPLFFECDLMNRDAIGEMCRSILSKIPDGVDILVNNAGIFERFFFEEKPVESWDKEIAINLTAPFLLSKSLCPPMKKKEWGRIINISSVVGLVAYTKTVGYCASKTGLIGLTRSMALELGPHGVTCNAICPYFLHTQIILPVLEETEKATGQTREEVLETIRESCPTKRLSTTKEIADYVVFLCSPAANNMTGQATPIDGGYTMV</sequence>
<keyword evidence="3" id="KW-0560">Oxidoreductase</keyword>
<evidence type="ECO:0000313" key="5">
    <source>
        <dbReference type="Proteomes" id="UP000694844"/>
    </source>
</evidence>
<dbReference type="RefSeq" id="XP_022312073.1">
    <property type="nucleotide sequence ID" value="XM_022456365.1"/>
</dbReference>
<evidence type="ECO:0000256" key="2">
    <source>
        <dbReference type="ARBA" id="ARBA00012948"/>
    </source>
</evidence>
<evidence type="ECO:0000313" key="6">
    <source>
        <dbReference type="RefSeq" id="XP_022312073.1"/>
    </source>
</evidence>
<dbReference type="Proteomes" id="UP000694844">
    <property type="component" value="Chromosome 10"/>
</dbReference>
<dbReference type="InterPro" id="IPR050259">
    <property type="entry name" value="SDR"/>
</dbReference>
<accession>A0A8B8C8K1</accession>
<keyword evidence="5" id="KW-1185">Reference proteome</keyword>
<dbReference type="InterPro" id="IPR036291">
    <property type="entry name" value="NAD(P)-bd_dom_sf"/>
</dbReference>
<dbReference type="PANTHER" id="PTHR42879:SF2">
    <property type="entry name" value="3-OXOACYL-[ACYL-CARRIER-PROTEIN] REDUCTASE FABG"/>
    <property type="match status" value="1"/>
</dbReference>
<dbReference type="InterPro" id="IPR020904">
    <property type="entry name" value="Sc_DH/Rdtase_CS"/>
</dbReference>
<proteinExistence type="inferred from homology"/>
<evidence type="ECO:0000256" key="4">
    <source>
        <dbReference type="ARBA" id="ARBA00048508"/>
    </source>
</evidence>